<evidence type="ECO:0000313" key="2">
    <source>
        <dbReference type="EMBL" id="MFF3671698.1"/>
    </source>
</evidence>
<keyword evidence="1" id="KW-0472">Membrane</keyword>
<comment type="caution">
    <text evidence="2">The sequence shown here is derived from an EMBL/GenBank/DDBJ whole genome shotgun (WGS) entry which is preliminary data.</text>
</comment>
<evidence type="ECO:0000256" key="1">
    <source>
        <dbReference type="SAM" id="Phobius"/>
    </source>
</evidence>
<dbReference type="RefSeq" id="WP_387417865.1">
    <property type="nucleotide sequence ID" value="NZ_JBIASD010000052.1"/>
</dbReference>
<gene>
    <name evidence="2" type="ORF">ACFYXI_39555</name>
</gene>
<organism evidence="2 3">
    <name type="scientific">Microtetraspora malaysiensis</name>
    <dbReference type="NCBI Taxonomy" id="161358"/>
    <lineage>
        <taxon>Bacteria</taxon>
        <taxon>Bacillati</taxon>
        <taxon>Actinomycetota</taxon>
        <taxon>Actinomycetes</taxon>
        <taxon>Streptosporangiales</taxon>
        <taxon>Streptosporangiaceae</taxon>
        <taxon>Microtetraspora</taxon>
    </lineage>
</organism>
<proteinExistence type="predicted"/>
<reference evidence="2 3" key="1">
    <citation type="submission" date="2024-10" db="EMBL/GenBank/DDBJ databases">
        <title>The Natural Products Discovery Center: Release of the First 8490 Sequenced Strains for Exploring Actinobacteria Biosynthetic Diversity.</title>
        <authorList>
            <person name="Kalkreuter E."/>
            <person name="Kautsar S.A."/>
            <person name="Yang D."/>
            <person name="Bader C.D."/>
            <person name="Teijaro C.N."/>
            <person name="Fluegel L."/>
            <person name="Davis C.M."/>
            <person name="Simpson J.R."/>
            <person name="Lauterbach L."/>
            <person name="Steele A.D."/>
            <person name="Gui C."/>
            <person name="Meng S."/>
            <person name="Li G."/>
            <person name="Viehrig K."/>
            <person name="Ye F."/>
            <person name="Su P."/>
            <person name="Kiefer A.F."/>
            <person name="Nichols A."/>
            <person name="Cepeda A.J."/>
            <person name="Yan W."/>
            <person name="Fan B."/>
            <person name="Jiang Y."/>
            <person name="Adhikari A."/>
            <person name="Zheng C.-J."/>
            <person name="Schuster L."/>
            <person name="Cowan T.M."/>
            <person name="Smanski M.J."/>
            <person name="Chevrette M.G."/>
            <person name="De Carvalho L.P.S."/>
            <person name="Shen B."/>
        </authorList>
    </citation>
    <scope>NUCLEOTIDE SEQUENCE [LARGE SCALE GENOMIC DNA]</scope>
    <source>
        <strain evidence="2 3">NPDC002173</strain>
    </source>
</reference>
<keyword evidence="3" id="KW-1185">Reference proteome</keyword>
<feature type="transmembrane region" description="Helical" evidence="1">
    <location>
        <begin position="26"/>
        <end position="53"/>
    </location>
</feature>
<keyword evidence="1" id="KW-0812">Transmembrane</keyword>
<feature type="non-terminal residue" evidence="2">
    <location>
        <position position="266"/>
    </location>
</feature>
<evidence type="ECO:0000313" key="3">
    <source>
        <dbReference type="Proteomes" id="UP001602013"/>
    </source>
</evidence>
<accession>A0ABW6T6X7</accession>
<dbReference type="EMBL" id="JBIASD010000052">
    <property type="protein sequence ID" value="MFF3671698.1"/>
    <property type="molecule type" value="Genomic_DNA"/>
</dbReference>
<keyword evidence="1" id="KW-1133">Transmembrane helix</keyword>
<sequence>MPRFPRRLPSPTRLLSRRRLRQPVPLIPFSLALGLTLVLAAAAAAGLIVLTLVGLGSPDLPQGSLGVTDLLEVVKISLAVVAGVGGVVALVVAYRKQRLAEAGEAREHTKLYAERFDKATDKLGSGAPAVRLAGVHALAALADDWDGGRQMCIDVLCAYLRMPPEPEPDAEHDPGAHGAWRAMREVRATIIRLIATHLRESAPIPWIGADLDFTGVVFDNDANFMGAEFSGGLVTFRDAEFSGGTVTFRGAEFSGGTVWFGGAEFT</sequence>
<name>A0ABW6T6X7_9ACTN</name>
<feature type="transmembrane region" description="Helical" evidence="1">
    <location>
        <begin position="73"/>
        <end position="94"/>
    </location>
</feature>
<dbReference type="Proteomes" id="UP001602013">
    <property type="component" value="Unassembled WGS sequence"/>
</dbReference>
<protein>
    <submittedName>
        <fullName evidence="2">Pentapeptide repeat-containing protein</fullName>
    </submittedName>
</protein>